<protein>
    <recommendedName>
        <fullName evidence="1">F-box domain-containing protein</fullName>
    </recommendedName>
</protein>
<gene>
    <name evidence="2" type="ORF">CONPUDRAFT_143543</name>
</gene>
<dbReference type="Pfam" id="PF12937">
    <property type="entry name" value="F-box-like"/>
    <property type="match status" value="1"/>
</dbReference>
<name>A0A5M3MS18_CONPW</name>
<sequence>MAPSTSESLPPELLSAIFAECIAQAHDPTWSPWHEHRCDLSCIRDWSQVTLVCRYWRSVALSTPSLWCRLPGAWFYTKTMLARADTLPLSISTLPHPKYLERLSKQRRRCEVMGGLEPEEDAYIDLSNVVTMHLGRIRELVVPVTAETLPDLMSRINRGLSAEPRMLESLSLHYHDSLIRSVHGPTDAEAALPNAPQLKRLHIYNAPPLAISPSMLDGMHNLRELSLSRTMAALGDLSGHRIYLPRLARLNLEDPIDLCQHFIEALHLRDPLEYIGIEPPRWPYYESLSNGFPPLRDIFLAHHVLGQSQSNKFKNPDTPLDLSAYHTALGISTRRKVWDSGTSSTFYFGATPAPYPNAPPSDSPGTLSALRERITTSDSRCAARADLSHPGLFASAHALMPAPRLLSAVARLFPVADVVSLDISAGRHDPAPRSDGGGGSEVVSPATLRTILAATPRVRYLRTCKVRLEDIVAALHPYPRPSEPSGDSTITITSSYTALLPSLKSLALDDIDFLRFGAAEYIGVKDMRGRPLPQKGLTLLAPCLARRVACGFALEQLEIRRESHLRDEERAALEELRGVEVRVGKGPGRVRI</sequence>
<dbReference type="GeneID" id="19201858"/>
<keyword evidence="3" id="KW-1185">Reference proteome</keyword>
<dbReference type="OrthoDB" id="2269034at2759"/>
<dbReference type="Gene3D" id="1.20.1280.50">
    <property type="match status" value="1"/>
</dbReference>
<evidence type="ECO:0000313" key="3">
    <source>
        <dbReference type="Proteomes" id="UP000053558"/>
    </source>
</evidence>
<evidence type="ECO:0000313" key="2">
    <source>
        <dbReference type="EMBL" id="EIW81943.1"/>
    </source>
</evidence>
<feature type="domain" description="F-box" evidence="1">
    <location>
        <begin position="7"/>
        <end position="70"/>
    </location>
</feature>
<dbReference type="Proteomes" id="UP000053558">
    <property type="component" value="Unassembled WGS sequence"/>
</dbReference>
<dbReference type="KEGG" id="cput:CONPUDRAFT_143543"/>
<evidence type="ECO:0000259" key="1">
    <source>
        <dbReference type="Pfam" id="PF12937"/>
    </source>
</evidence>
<dbReference type="AlphaFoldDB" id="A0A5M3MS18"/>
<dbReference type="RefSeq" id="XP_007767787.1">
    <property type="nucleotide sequence ID" value="XM_007769597.1"/>
</dbReference>
<dbReference type="EMBL" id="JH711577">
    <property type="protein sequence ID" value="EIW81943.1"/>
    <property type="molecule type" value="Genomic_DNA"/>
</dbReference>
<dbReference type="SUPFAM" id="SSF52047">
    <property type="entry name" value="RNI-like"/>
    <property type="match status" value="1"/>
</dbReference>
<reference evidence="3" key="1">
    <citation type="journal article" date="2012" name="Science">
        <title>The Paleozoic origin of enzymatic lignin decomposition reconstructed from 31 fungal genomes.</title>
        <authorList>
            <person name="Floudas D."/>
            <person name="Binder M."/>
            <person name="Riley R."/>
            <person name="Barry K."/>
            <person name="Blanchette R.A."/>
            <person name="Henrissat B."/>
            <person name="Martinez A.T."/>
            <person name="Otillar R."/>
            <person name="Spatafora J.W."/>
            <person name="Yadav J.S."/>
            <person name="Aerts A."/>
            <person name="Benoit I."/>
            <person name="Boyd A."/>
            <person name="Carlson A."/>
            <person name="Copeland A."/>
            <person name="Coutinho P.M."/>
            <person name="de Vries R.P."/>
            <person name="Ferreira P."/>
            <person name="Findley K."/>
            <person name="Foster B."/>
            <person name="Gaskell J."/>
            <person name="Glotzer D."/>
            <person name="Gorecki P."/>
            <person name="Heitman J."/>
            <person name="Hesse C."/>
            <person name="Hori C."/>
            <person name="Igarashi K."/>
            <person name="Jurgens J.A."/>
            <person name="Kallen N."/>
            <person name="Kersten P."/>
            <person name="Kohler A."/>
            <person name="Kuees U."/>
            <person name="Kumar T.K.A."/>
            <person name="Kuo A."/>
            <person name="LaButti K."/>
            <person name="Larrondo L.F."/>
            <person name="Lindquist E."/>
            <person name="Ling A."/>
            <person name="Lombard V."/>
            <person name="Lucas S."/>
            <person name="Lundell T."/>
            <person name="Martin R."/>
            <person name="McLaughlin D.J."/>
            <person name="Morgenstern I."/>
            <person name="Morin E."/>
            <person name="Murat C."/>
            <person name="Nagy L.G."/>
            <person name="Nolan M."/>
            <person name="Ohm R.A."/>
            <person name="Patyshakuliyeva A."/>
            <person name="Rokas A."/>
            <person name="Ruiz-Duenas F.J."/>
            <person name="Sabat G."/>
            <person name="Salamov A."/>
            <person name="Samejima M."/>
            <person name="Schmutz J."/>
            <person name="Slot J.C."/>
            <person name="St John F."/>
            <person name="Stenlid J."/>
            <person name="Sun H."/>
            <person name="Sun S."/>
            <person name="Syed K."/>
            <person name="Tsang A."/>
            <person name="Wiebenga A."/>
            <person name="Young D."/>
            <person name="Pisabarro A."/>
            <person name="Eastwood D.C."/>
            <person name="Martin F."/>
            <person name="Cullen D."/>
            <person name="Grigoriev I.V."/>
            <person name="Hibbett D.S."/>
        </authorList>
    </citation>
    <scope>NUCLEOTIDE SEQUENCE [LARGE SCALE GENOMIC DNA]</scope>
    <source>
        <strain evidence="3">RWD-64-598 SS2</strain>
    </source>
</reference>
<dbReference type="InterPro" id="IPR001810">
    <property type="entry name" value="F-box_dom"/>
</dbReference>
<comment type="caution">
    <text evidence="2">The sequence shown here is derived from an EMBL/GenBank/DDBJ whole genome shotgun (WGS) entry which is preliminary data.</text>
</comment>
<accession>A0A5M3MS18</accession>
<organism evidence="2 3">
    <name type="scientific">Coniophora puteana (strain RWD-64-598)</name>
    <name type="common">Brown rot fungus</name>
    <dbReference type="NCBI Taxonomy" id="741705"/>
    <lineage>
        <taxon>Eukaryota</taxon>
        <taxon>Fungi</taxon>
        <taxon>Dikarya</taxon>
        <taxon>Basidiomycota</taxon>
        <taxon>Agaricomycotina</taxon>
        <taxon>Agaricomycetes</taxon>
        <taxon>Agaricomycetidae</taxon>
        <taxon>Boletales</taxon>
        <taxon>Coniophorineae</taxon>
        <taxon>Coniophoraceae</taxon>
        <taxon>Coniophora</taxon>
    </lineage>
</organism>
<proteinExistence type="predicted"/>